<dbReference type="RefSeq" id="WP_036081473.1">
    <property type="nucleotide sequence ID" value="NZ_AODE01000032.1"/>
</dbReference>
<dbReference type="AlphaFoldDB" id="W7BN36"/>
<organism evidence="2 3">
    <name type="scientific">Listeria cornellensis FSL F6-0969</name>
    <dbReference type="NCBI Taxonomy" id="1265820"/>
    <lineage>
        <taxon>Bacteria</taxon>
        <taxon>Bacillati</taxon>
        <taxon>Bacillota</taxon>
        <taxon>Bacilli</taxon>
        <taxon>Bacillales</taxon>
        <taxon>Listeriaceae</taxon>
        <taxon>Listeria</taxon>
    </lineage>
</organism>
<protein>
    <submittedName>
        <fullName evidence="2">Positive transcriptional regulator MutR family protein</fullName>
    </submittedName>
</protein>
<dbReference type="PANTHER" id="PTHR37038">
    <property type="entry name" value="TRANSCRIPTIONAL REGULATOR-RELATED"/>
    <property type="match status" value="1"/>
</dbReference>
<comment type="caution">
    <text evidence="2">The sequence shown here is derived from an EMBL/GenBank/DDBJ whole genome shotgun (WGS) entry which is preliminary data.</text>
</comment>
<dbReference type="InterPro" id="IPR010057">
    <property type="entry name" value="Transcription_activator_Rgg_C"/>
</dbReference>
<evidence type="ECO:0000313" key="2">
    <source>
        <dbReference type="EMBL" id="EUJ26330.1"/>
    </source>
</evidence>
<dbReference type="NCBIfam" id="TIGR01716">
    <property type="entry name" value="RGG_Cterm"/>
    <property type="match status" value="1"/>
</dbReference>
<proteinExistence type="predicted"/>
<dbReference type="PANTHER" id="PTHR37038:SF12">
    <property type="entry name" value="TRANSCRIPTIONAL REGULATOR"/>
    <property type="match status" value="1"/>
</dbReference>
<accession>W7BN36</accession>
<dbReference type="STRING" id="1265820.PCORN_15136"/>
<evidence type="ECO:0000313" key="3">
    <source>
        <dbReference type="Proteomes" id="UP000019254"/>
    </source>
</evidence>
<dbReference type="PATRIC" id="fig|1265820.5.peg.2998"/>
<dbReference type="EMBL" id="AODE01000032">
    <property type="protein sequence ID" value="EUJ26330.1"/>
    <property type="molecule type" value="Genomic_DNA"/>
</dbReference>
<dbReference type="Proteomes" id="UP000019254">
    <property type="component" value="Unassembled WGS sequence"/>
</dbReference>
<dbReference type="OrthoDB" id="34624at2"/>
<dbReference type="Pfam" id="PF21259">
    <property type="entry name" value="Rgg_C"/>
    <property type="match status" value="1"/>
</dbReference>
<name>W7BN36_9LIST</name>
<gene>
    <name evidence="2" type="ORF">PCORN_15136</name>
</gene>
<reference evidence="2 3" key="1">
    <citation type="journal article" date="2014" name="Int. J. Syst. Evol. Microbiol.">
        <title>Listeria floridensis sp. nov., Listeria aquatica sp. nov., Listeria cornellensis sp. nov., Listeria riparia sp. nov. and Listeria grandensis sp. nov., from agricultural and natural environments.</title>
        <authorList>
            <person name="den Bakker H.C."/>
            <person name="Warchocki S."/>
            <person name="Wright E.M."/>
            <person name="Allred A.F."/>
            <person name="Ahlstrom C."/>
            <person name="Manuel C.S."/>
            <person name="Stasiewicz M.J."/>
            <person name="Burrell A."/>
            <person name="Roof S."/>
            <person name="Strawn L."/>
            <person name="Fortes E.D."/>
            <person name="Nightingale K.K."/>
            <person name="Kephart D."/>
            <person name="Wiedmann M."/>
        </authorList>
    </citation>
    <scope>NUCLEOTIDE SEQUENCE [LARGE SCALE GENOMIC DNA]</scope>
    <source>
        <strain evidence="3">FSL F6-969</strain>
    </source>
</reference>
<keyword evidence="3" id="KW-1185">Reference proteome</keyword>
<dbReference type="InterPro" id="IPR053163">
    <property type="entry name" value="HTH-type_regulator_Rgg"/>
</dbReference>
<sequence length="200" mass="23599">MLRLKEETAHLYQQTSDIFYLLISIELSCIIQKMHGEVISTDLIQPLKDFLAKTATWGHFETKIFTDNMVFLDIDTTLVFADSLLKNFRQYSNYGIYEQDILLALINLTIRCFDCNYLEEAEYYLTLINRKQKNPKLFYERNMYLFLTGINAVKNKDIPRGEETALCAIQIFEDLDMKKSAEKYQKYLDKHLELMTKQAL</sequence>
<feature type="domain" description="HTH-type transcriptional regulator Rgg C-terminal" evidence="1">
    <location>
        <begin position="7"/>
        <end position="186"/>
    </location>
</feature>
<evidence type="ECO:0000259" key="1">
    <source>
        <dbReference type="Pfam" id="PF21259"/>
    </source>
</evidence>